<dbReference type="InterPro" id="IPR033413">
    <property type="entry name" value="DUF5117"/>
</dbReference>
<evidence type="ECO:0000256" key="1">
    <source>
        <dbReference type="SAM" id="SignalP"/>
    </source>
</evidence>
<dbReference type="Proteomes" id="UP000287198">
    <property type="component" value="Unassembled WGS sequence"/>
</dbReference>
<feature type="domain" description="DUF5117" evidence="3">
    <location>
        <begin position="84"/>
        <end position="274"/>
    </location>
</feature>
<dbReference type="Pfam" id="PF16313">
    <property type="entry name" value="DUF4953"/>
    <property type="match status" value="1"/>
</dbReference>
<keyword evidence="5" id="KW-1185">Reference proteome</keyword>
<sequence length="788" mass="86311">MKKLMLALMFSIISCCALVAQAGTMPSINDYTADMEAHNGFFTFYHDRDSGQYYLKIPRAEQQFIFQTSLPWGLGSNDIGLDRGQLGSTSLASFAIEGNKALLTHHNTYFRANSENIAERASINEAFADSVIAGFTVVAADTDAVIVDYTPFLLSDTHGVVERLAQTKQGSYKVASDRSVVYPQRSKAFPDNTELEGKVTFSGNGEGRYVRQVAPDADHLTLHLHHSFIRLPDSNYATRDFHPQSGFWAEEHRDYAAPLGESMAVKYIPRHRLEQGETITYYLDPGVPEPVRSALLEGARWWQDAFAAAGHPDGYAVKELPADADPMDIRYNVIQWVHRATRGWSYGSSVIDPRTGEILKGHVTLGSLRVRQDMLIAQSLLAPYAEDLSAEQQQQLEADIEAMALARIRQLSAHEVGHTLGIAHNFAASSYDRASVMDYPHPLISIATDTGKLTLADAYAEGIGLWDKQVVKYGYGEGGEALERIVRENRELGLTFISDADARPVGGAHPDAHLWDNGSDPVTELERVLAVRATALEQFGLANLQAGLPVSDLRAILVPTYLLHRYQTEAAVKMLAGVHYNYAVKGDRGVQQRPVNATQQRRALQVLAQTFDAGRLALPASVRDVLLPFAYGSSATRENFTGKTGLIPDPDTMAASAARFSLQLVLHPERLERLAQQHQHNTDLPDVQAVLDEIATTAIAPARTGVATTVAERVAFEALTAVAELYLQPLSPVLKGRVLHFLQAEQQAWQDAPASAARSLALNAIEQLLEEGEWPLQGAPALPPGSPI</sequence>
<dbReference type="InterPro" id="IPR024079">
    <property type="entry name" value="MetalloPept_cat_dom_sf"/>
</dbReference>
<evidence type="ECO:0000259" key="2">
    <source>
        <dbReference type="Pfam" id="PF16313"/>
    </source>
</evidence>
<dbReference type="InterPro" id="IPR034032">
    <property type="entry name" value="Zn_MMP-like_bac"/>
</dbReference>
<dbReference type="OrthoDB" id="9776599at2"/>
<organism evidence="4 5">
    <name type="scientific">Pseudidiomarina halophila</name>
    <dbReference type="NCBI Taxonomy" id="1449799"/>
    <lineage>
        <taxon>Bacteria</taxon>
        <taxon>Pseudomonadati</taxon>
        <taxon>Pseudomonadota</taxon>
        <taxon>Gammaproteobacteria</taxon>
        <taxon>Alteromonadales</taxon>
        <taxon>Idiomarinaceae</taxon>
        <taxon>Pseudidiomarina</taxon>
    </lineage>
</organism>
<feature type="signal peptide" evidence="1">
    <location>
        <begin position="1"/>
        <end position="22"/>
    </location>
</feature>
<proteinExistence type="predicted"/>
<dbReference type="PROSITE" id="PS51257">
    <property type="entry name" value="PROKAR_LIPOPROTEIN"/>
    <property type="match status" value="1"/>
</dbReference>
<dbReference type="CDD" id="cd04276">
    <property type="entry name" value="ZnMc_MMP_like_2"/>
    <property type="match status" value="1"/>
</dbReference>
<dbReference type="InterPro" id="IPR032534">
    <property type="entry name" value="EcxA_zinc-bd"/>
</dbReference>
<feature type="domain" description="EcxA zinc-binding" evidence="2">
    <location>
        <begin position="401"/>
        <end position="699"/>
    </location>
</feature>
<dbReference type="Pfam" id="PF17148">
    <property type="entry name" value="DUF5117"/>
    <property type="match status" value="1"/>
</dbReference>
<gene>
    <name evidence="4" type="ORF">CWI69_01065</name>
</gene>
<accession>A0A432XZI3</accession>
<dbReference type="PANTHER" id="PTHR38478:SF1">
    <property type="entry name" value="ZINC DEPENDENT METALLOPROTEASE DOMAIN LIPOPROTEIN"/>
    <property type="match status" value="1"/>
</dbReference>
<evidence type="ECO:0000259" key="3">
    <source>
        <dbReference type="Pfam" id="PF17148"/>
    </source>
</evidence>
<protein>
    <submittedName>
        <fullName evidence="4">Peptidase</fullName>
    </submittedName>
</protein>
<feature type="chain" id="PRO_5019506542" evidence="1">
    <location>
        <begin position="23"/>
        <end position="788"/>
    </location>
</feature>
<dbReference type="GO" id="GO:0008237">
    <property type="term" value="F:metallopeptidase activity"/>
    <property type="evidence" value="ECO:0007669"/>
    <property type="project" value="InterPro"/>
</dbReference>
<dbReference type="AlphaFoldDB" id="A0A432XZI3"/>
<dbReference type="Gene3D" id="3.40.390.10">
    <property type="entry name" value="Collagenase (Catalytic Domain)"/>
    <property type="match status" value="1"/>
</dbReference>
<reference evidence="5" key="1">
    <citation type="journal article" date="2018" name="Front. Microbiol.">
        <title>Genome-Based Analysis Reveals the Taxonomy and Diversity of the Family Idiomarinaceae.</title>
        <authorList>
            <person name="Liu Y."/>
            <person name="Lai Q."/>
            <person name="Shao Z."/>
        </authorList>
    </citation>
    <scope>NUCLEOTIDE SEQUENCE [LARGE SCALE GENOMIC DNA]</scope>
    <source>
        <strain evidence="5">BH195</strain>
    </source>
</reference>
<name>A0A432XZI3_9GAMM</name>
<dbReference type="RefSeq" id="WP_126761097.1">
    <property type="nucleotide sequence ID" value="NZ_JBHLTZ010000004.1"/>
</dbReference>
<dbReference type="PANTHER" id="PTHR38478">
    <property type="entry name" value="PEPTIDASE M1A AND M12B"/>
    <property type="match status" value="1"/>
</dbReference>
<dbReference type="EMBL" id="PIPW01000001">
    <property type="protein sequence ID" value="RUO54053.1"/>
    <property type="molecule type" value="Genomic_DNA"/>
</dbReference>
<evidence type="ECO:0000313" key="5">
    <source>
        <dbReference type="Proteomes" id="UP000287198"/>
    </source>
</evidence>
<keyword evidence="1" id="KW-0732">Signal</keyword>
<dbReference type="SUPFAM" id="SSF55486">
    <property type="entry name" value="Metalloproteases ('zincins'), catalytic domain"/>
    <property type="match status" value="1"/>
</dbReference>
<comment type="caution">
    <text evidence="4">The sequence shown here is derived from an EMBL/GenBank/DDBJ whole genome shotgun (WGS) entry which is preliminary data.</text>
</comment>
<evidence type="ECO:0000313" key="4">
    <source>
        <dbReference type="EMBL" id="RUO54053.1"/>
    </source>
</evidence>